<sequence>MASVPAARTVWLWAGHAAYLGPSFQLDAHSTPVQCFALGVDAPFTVTVGERTWSRRSALIPARTVHRLDAGAGRMLFCYTDPRSVHADLLRSAMRDTAPIAGDHRNEQALIDRLRDGEIGPDELDRLLLAGGAPRDIDPRIRQAMDAIIGDPAEFGAERLAADAGLSTSRFLHLFSAGAGTSFRRYRLWARMLSVAAAVSESRDLTDAAVDAGFASPSHFSDAFRTMFGLTATTLLAQGTTVIVGGSQS</sequence>
<dbReference type="InterPro" id="IPR009057">
    <property type="entry name" value="Homeodomain-like_sf"/>
</dbReference>
<evidence type="ECO:0000313" key="6">
    <source>
        <dbReference type="Proteomes" id="UP000540412"/>
    </source>
</evidence>
<dbReference type="InterPro" id="IPR018060">
    <property type="entry name" value="HTH_AraC"/>
</dbReference>
<keyword evidence="3" id="KW-0804">Transcription</keyword>
<keyword evidence="6" id="KW-1185">Reference proteome</keyword>
<dbReference type="Pfam" id="PF12833">
    <property type="entry name" value="HTH_18"/>
    <property type="match status" value="1"/>
</dbReference>
<dbReference type="PROSITE" id="PS00041">
    <property type="entry name" value="HTH_ARAC_FAMILY_1"/>
    <property type="match status" value="1"/>
</dbReference>
<keyword evidence="2 5" id="KW-0238">DNA-binding</keyword>
<dbReference type="RefSeq" id="WP_040749801.1">
    <property type="nucleotide sequence ID" value="NZ_JACHIT010000001.1"/>
</dbReference>
<name>A0A7W9P901_9NOCA</name>
<evidence type="ECO:0000313" key="5">
    <source>
        <dbReference type="EMBL" id="MBB5911706.1"/>
    </source>
</evidence>
<dbReference type="GO" id="GO:0043565">
    <property type="term" value="F:sequence-specific DNA binding"/>
    <property type="evidence" value="ECO:0007669"/>
    <property type="project" value="InterPro"/>
</dbReference>
<gene>
    <name evidence="5" type="ORF">BJY24_000573</name>
</gene>
<reference evidence="5 6" key="1">
    <citation type="submission" date="2020-08" db="EMBL/GenBank/DDBJ databases">
        <title>Sequencing the genomes of 1000 actinobacteria strains.</title>
        <authorList>
            <person name="Klenk H.-P."/>
        </authorList>
    </citation>
    <scope>NUCLEOTIDE SEQUENCE [LARGE SCALE GENOMIC DNA]</scope>
    <source>
        <strain evidence="5 6">DSM 43582</strain>
    </source>
</reference>
<dbReference type="PANTHER" id="PTHR46796:SF14">
    <property type="entry name" value="TRANSCRIPTIONAL REGULATORY PROTEIN"/>
    <property type="match status" value="1"/>
</dbReference>
<dbReference type="GO" id="GO:0003700">
    <property type="term" value="F:DNA-binding transcription factor activity"/>
    <property type="evidence" value="ECO:0007669"/>
    <property type="project" value="InterPro"/>
</dbReference>
<dbReference type="PROSITE" id="PS01124">
    <property type="entry name" value="HTH_ARAC_FAMILY_2"/>
    <property type="match status" value="1"/>
</dbReference>
<evidence type="ECO:0000259" key="4">
    <source>
        <dbReference type="PROSITE" id="PS01124"/>
    </source>
</evidence>
<dbReference type="SMART" id="SM00342">
    <property type="entry name" value="HTH_ARAC"/>
    <property type="match status" value="1"/>
</dbReference>
<dbReference type="EMBL" id="JACHIT010000001">
    <property type="protein sequence ID" value="MBB5911706.1"/>
    <property type="molecule type" value="Genomic_DNA"/>
</dbReference>
<dbReference type="SUPFAM" id="SSF46689">
    <property type="entry name" value="Homeodomain-like"/>
    <property type="match status" value="1"/>
</dbReference>
<feature type="domain" description="HTH araC/xylS-type" evidence="4">
    <location>
        <begin position="139"/>
        <end position="238"/>
    </location>
</feature>
<dbReference type="InterPro" id="IPR018062">
    <property type="entry name" value="HTH_AraC-typ_CS"/>
</dbReference>
<dbReference type="Proteomes" id="UP000540412">
    <property type="component" value="Unassembled WGS sequence"/>
</dbReference>
<dbReference type="PANTHER" id="PTHR46796">
    <property type="entry name" value="HTH-TYPE TRANSCRIPTIONAL ACTIVATOR RHAS-RELATED"/>
    <property type="match status" value="1"/>
</dbReference>
<dbReference type="Gene3D" id="1.10.10.60">
    <property type="entry name" value="Homeodomain-like"/>
    <property type="match status" value="1"/>
</dbReference>
<evidence type="ECO:0000256" key="2">
    <source>
        <dbReference type="ARBA" id="ARBA00023125"/>
    </source>
</evidence>
<evidence type="ECO:0000256" key="3">
    <source>
        <dbReference type="ARBA" id="ARBA00023163"/>
    </source>
</evidence>
<dbReference type="InterPro" id="IPR050204">
    <property type="entry name" value="AraC_XylS_family_regulators"/>
</dbReference>
<organism evidence="5 6">
    <name type="scientific">Nocardia transvalensis</name>
    <dbReference type="NCBI Taxonomy" id="37333"/>
    <lineage>
        <taxon>Bacteria</taxon>
        <taxon>Bacillati</taxon>
        <taxon>Actinomycetota</taxon>
        <taxon>Actinomycetes</taxon>
        <taxon>Mycobacteriales</taxon>
        <taxon>Nocardiaceae</taxon>
        <taxon>Nocardia</taxon>
    </lineage>
</organism>
<comment type="caution">
    <text evidence="5">The sequence shown here is derived from an EMBL/GenBank/DDBJ whole genome shotgun (WGS) entry which is preliminary data.</text>
</comment>
<protein>
    <submittedName>
        <fullName evidence="5">AraC-like DNA-binding protein</fullName>
    </submittedName>
</protein>
<accession>A0A7W9P901</accession>
<proteinExistence type="predicted"/>
<dbReference type="AlphaFoldDB" id="A0A7W9P901"/>
<keyword evidence="1" id="KW-0805">Transcription regulation</keyword>
<evidence type="ECO:0000256" key="1">
    <source>
        <dbReference type="ARBA" id="ARBA00023015"/>
    </source>
</evidence>